<dbReference type="InterPro" id="IPR032675">
    <property type="entry name" value="LRR_dom_sf"/>
</dbReference>
<sequence length="577" mass="63109">MQWLKKVVIFLCAVTIAKSQQTVSRRQSAEPRRLDVGFVNIVTTGSISNKAPQGEINQGNAGLKAGESTSSSDPTADKNTNNSTNPEICECKKSKEDFVLCTGRACTRLPTNLFVPDGRLRIMRTNITALTSDMFANLSNLVHLDVRSNPQLAEIQPGSFANLQSLTNLTLSFNKFAKLSPESFKGLVNLQEVFLVQNGIKSLKDVAAALRPAILPNLYHVHLGGNDFGNILEGDLAPMEGSPVKDIQLMSSNIKSIQANVLRPLQQLGRLRLRENNISASNLVNFVKSLPRSTYALDVSACGLTSEDLAALFSALSGTSVAELWLVKNSFPVVKKGMITGWPGLKKLNMRETGLMGVEEKAFEKLTGLEELYLAGNKLTQLQDAFLLPSLRILDLSLNNGASDLKNSGHFELGENKFKSMQRLEKLRFRGNNLGHVEKDTFTGLESLVSLDLESCMISTMGPEPFSHLKSLETLFLQRNNLTSVFDPSNPPQTGIFKGLTSLKTLRADNARIEAIPRKSFSSSDTPNLQAINLEGNRIVSFSGGEFTDLRDLQILALSNNRITGWNSPIFGAKAPK</sequence>
<dbReference type="PROSITE" id="PS51450">
    <property type="entry name" value="LRR"/>
    <property type="match status" value="1"/>
</dbReference>
<evidence type="ECO:0000313" key="5">
    <source>
        <dbReference type="EMBL" id="CAD7279479.1"/>
    </source>
</evidence>
<dbReference type="Gene3D" id="3.80.10.10">
    <property type="entry name" value="Ribonuclease Inhibitor"/>
    <property type="match status" value="3"/>
</dbReference>
<dbReference type="EMBL" id="CAJPEX010001651">
    <property type="protein sequence ID" value="CAG0919631.1"/>
    <property type="molecule type" value="Genomic_DNA"/>
</dbReference>
<evidence type="ECO:0000313" key="6">
    <source>
        <dbReference type="Proteomes" id="UP000678499"/>
    </source>
</evidence>
<evidence type="ECO:0000256" key="4">
    <source>
        <dbReference type="SAM" id="SignalP"/>
    </source>
</evidence>
<keyword evidence="1" id="KW-0433">Leucine-rich repeat</keyword>
<organism evidence="5">
    <name type="scientific">Notodromas monacha</name>
    <dbReference type="NCBI Taxonomy" id="399045"/>
    <lineage>
        <taxon>Eukaryota</taxon>
        <taxon>Metazoa</taxon>
        <taxon>Ecdysozoa</taxon>
        <taxon>Arthropoda</taxon>
        <taxon>Crustacea</taxon>
        <taxon>Oligostraca</taxon>
        <taxon>Ostracoda</taxon>
        <taxon>Podocopa</taxon>
        <taxon>Podocopida</taxon>
        <taxon>Cypridocopina</taxon>
        <taxon>Cypridoidea</taxon>
        <taxon>Cyprididae</taxon>
        <taxon>Notodromas</taxon>
    </lineage>
</organism>
<feature type="signal peptide" evidence="4">
    <location>
        <begin position="1"/>
        <end position="19"/>
    </location>
</feature>
<keyword evidence="6" id="KW-1185">Reference proteome</keyword>
<dbReference type="InterPro" id="IPR001611">
    <property type="entry name" value="Leu-rich_rpt"/>
</dbReference>
<feature type="compositionally biased region" description="Polar residues" evidence="3">
    <location>
        <begin position="67"/>
        <end position="86"/>
    </location>
</feature>
<name>A0A7R9GG60_9CRUS</name>
<evidence type="ECO:0000256" key="2">
    <source>
        <dbReference type="ARBA" id="ARBA00022737"/>
    </source>
</evidence>
<dbReference type="PANTHER" id="PTHR45712:SF27">
    <property type="entry name" value="LRRNT DOMAIN-CONTAINING PROTEIN"/>
    <property type="match status" value="1"/>
</dbReference>
<reference evidence="5" key="1">
    <citation type="submission" date="2020-11" db="EMBL/GenBank/DDBJ databases">
        <authorList>
            <person name="Tran Van P."/>
        </authorList>
    </citation>
    <scope>NUCLEOTIDE SEQUENCE</scope>
</reference>
<gene>
    <name evidence="5" type="ORF">NMOB1V02_LOCUS7151</name>
</gene>
<dbReference type="EMBL" id="OA883688">
    <property type="protein sequence ID" value="CAD7279479.1"/>
    <property type="molecule type" value="Genomic_DNA"/>
</dbReference>
<evidence type="ECO:0000256" key="3">
    <source>
        <dbReference type="SAM" id="MobiDB-lite"/>
    </source>
</evidence>
<dbReference type="PANTHER" id="PTHR45712">
    <property type="entry name" value="AGAP008170-PA"/>
    <property type="match status" value="1"/>
</dbReference>
<dbReference type="SMART" id="SM00365">
    <property type="entry name" value="LRR_SD22"/>
    <property type="match status" value="4"/>
</dbReference>
<keyword evidence="4" id="KW-0732">Signal</keyword>
<dbReference type="InterPro" id="IPR003591">
    <property type="entry name" value="Leu-rich_rpt_typical-subtyp"/>
</dbReference>
<feature type="compositionally biased region" description="Polar residues" evidence="3">
    <location>
        <begin position="49"/>
        <end position="60"/>
    </location>
</feature>
<feature type="region of interest" description="Disordered" evidence="3">
    <location>
        <begin position="49"/>
        <end position="87"/>
    </location>
</feature>
<dbReference type="Pfam" id="PF13855">
    <property type="entry name" value="LRR_8"/>
    <property type="match status" value="4"/>
</dbReference>
<feature type="chain" id="PRO_5036210735" evidence="4">
    <location>
        <begin position="20"/>
        <end position="577"/>
    </location>
</feature>
<dbReference type="AlphaFoldDB" id="A0A7R9GG60"/>
<dbReference type="InterPro" id="IPR050333">
    <property type="entry name" value="SLRP"/>
</dbReference>
<dbReference type="SMART" id="SM00369">
    <property type="entry name" value="LRR_TYP"/>
    <property type="match status" value="12"/>
</dbReference>
<evidence type="ECO:0000256" key="1">
    <source>
        <dbReference type="ARBA" id="ARBA00022614"/>
    </source>
</evidence>
<accession>A0A7R9GG60</accession>
<protein>
    <submittedName>
        <fullName evidence="5">Uncharacterized protein</fullName>
    </submittedName>
</protein>
<proteinExistence type="predicted"/>
<dbReference type="OrthoDB" id="2020019at2759"/>
<keyword evidence="2" id="KW-0677">Repeat</keyword>
<dbReference type="SUPFAM" id="SSF52058">
    <property type="entry name" value="L domain-like"/>
    <property type="match status" value="1"/>
</dbReference>
<dbReference type="SUPFAM" id="SSF52047">
    <property type="entry name" value="RNI-like"/>
    <property type="match status" value="1"/>
</dbReference>
<dbReference type="Proteomes" id="UP000678499">
    <property type="component" value="Unassembled WGS sequence"/>
</dbReference>